<evidence type="ECO:0000313" key="1">
    <source>
        <dbReference type="EMBL" id="KAK7206459.1"/>
    </source>
</evidence>
<comment type="caution">
    <text evidence="1">The sequence shown here is derived from an EMBL/GenBank/DDBJ whole genome shotgun (WGS) entry which is preliminary data.</text>
</comment>
<sequence length="520" mass="57902">MSSSCSSSFSSSIFTDILNEQNRSAHGPGTAPTPFAVDLLGTKVVPEFCEICAPQIFTYPPLLKVFLQIQPLSQCSLTRLKALPAFVLVPLLSLPCPARTSPCPRLYPYASSSLMRHCFSHFLVPRSHASSKSYEQPRHDPLLRFLNLTQGRHCLASLSLTALFVLVLPPPRHDPPLRFLNLDAEPVCSRHHSIVPRSLVSLSPSSIPPSRVQPHRIEHSPSSHLSLSSSRVATHWSHLSLYSPLHYASSSSTRRHCFSHSLVPRSHASPLCLSITPARPTLALPKSTPCSLSPLFLDLASPPHATALCPSLTFFVVVVQQRRHNPHLRFLNFLDADPVSSHAIVPLSLACSSRSRSHKPSPTVGSLLHLPNTRLHPYASRPYASRLCLRFYPRLVRSPLRFLELDALPASFDSPPSFPLALPFLYVYAAVVSRGPSRITEPIHELPAESSERVQLPSPALSRFLAPRSYASLRFPISRFLNLVLCSHAGPHLYWRVLFVLLRRYFYFWISSPALVLTQY</sequence>
<dbReference type="Proteomes" id="UP001498771">
    <property type="component" value="Unassembled WGS sequence"/>
</dbReference>
<accession>A0ABR1F9D2</accession>
<dbReference type="RefSeq" id="XP_064769492.1">
    <property type="nucleotide sequence ID" value="XM_064911054.1"/>
</dbReference>
<dbReference type="GeneID" id="90036566"/>
<proteinExistence type="predicted"/>
<name>A0ABR1F9D2_9ASCO</name>
<protein>
    <submittedName>
        <fullName evidence="1">Uncharacterized protein</fullName>
    </submittedName>
</protein>
<reference evidence="1 2" key="1">
    <citation type="submission" date="2024-03" db="EMBL/GenBank/DDBJ databases">
        <title>Genome-scale model development and genomic sequencing of the oleaginous clade Lipomyces.</title>
        <authorList>
            <consortium name="Lawrence Berkeley National Laboratory"/>
            <person name="Czajka J.J."/>
            <person name="Han Y."/>
            <person name="Kim J."/>
            <person name="Mondo S.J."/>
            <person name="Hofstad B.A."/>
            <person name="Robles A."/>
            <person name="Haridas S."/>
            <person name="Riley R."/>
            <person name="LaButti K."/>
            <person name="Pangilinan J."/>
            <person name="Andreopoulos W."/>
            <person name="Lipzen A."/>
            <person name="Yan J."/>
            <person name="Wang M."/>
            <person name="Ng V."/>
            <person name="Grigoriev I.V."/>
            <person name="Spatafora J.W."/>
            <person name="Magnuson J.K."/>
            <person name="Baker S.E."/>
            <person name="Pomraning K.R."/>
        </authorList>
    </citation>
    <scope>NUCLEOTIDE SEQUENCE [LARGE SCALE GENOMIC DNA]</scope>
    <source>
        <strain evidence="1 2">Phaff 52-87</strain>
    </source>
</reference>
<organism evidence="1 2">
    <name type="scientific">Myxozyma melibiosi</name>
    <dbReference type="NCBI Taxonomy" id="54550"/>
    <lineage>
        <taxon>Eukaryota</taxon>
        <taxon>Fungi</taxon>
        <taxon>Dikarya</taxon>
        <taxon>Ascomycota</taxon>
        <taxon>Saccharomycotina</taxon>
        <taxon>Lipomycetes</taxon>
        <taxon>Lipomycetales</taxon>
        <taxon>Lipomycetaceae</taxon>
        <taxon>Myxozyma</taxon>
    </lineage>
</organism>
<keyword evidence="2" id="KW-1185">Reference proteome</keyword>
<dbReference type="EMBL" id="JBBJBU010000003">
    <property type="protein sequence ID" value="KAK7206459.1"/>
    <property type="molecule type" value="Genomic_DNA"/>
</dbReference>
<gene>
    <name evidence="1" type="ORF">BZA70DRAFT_266768</name>
</gene>
<evidence type="ECO:0000313" key="2">
    <source>
        <dbReference type="Proteomes" id="UP001498771"/>
    </source>
</evidence>